<evidence type="ECO:0000259" key="4">
    <source>
        <dbReference type="PROSITE" id="PS01124"/>
    </source>
</evidence>
<keyword evidence="2" id="KW-0238">DNA-binding</keyword>
<dbReference type="InterPro" id="IPR050204">
    <property type="entry name" value="AraC_XylS_family_regulators"/>
</dbReference>
<dbReference type="OrthoDB" id="9809338at2"/>
<dbReference type="GO" id="GO:0043565">
    <property type="term" value="F:sequence-specific DNA binding"/>
    <property type="evidence" value="ECO:0007669"/>
    <property type="project" value="InterPro"/>
</dbReference>
<dbReference type="Pfam" id="PF12833">
    <property type="entry name" value="HTH_18"/>
    <property type="match status" value="1"/>
</dbReference>
<dbReference type="PANTHER" id="PTHR46796:SF2">
    <property type="entry name" value="TRANSCRIPTIONAL REGULATORY PROTEIN"/>
    <property type="match status" value="1"/>
</dbReference>
<organism evidence="5 6">
    <name type="scientific">Inquilinus limosus</name>
    <dbReference type="NCBI Taxonomy" id="171674"/>
    <lineage>
        <taxon>Bacteria</taxon>
        <taxon>Pseudomonadati</taxon>
        <taxon>Pseudomonadota</taxon>
        <taxon>Alphaproteobacteria</taxon>
        <taxon>Rhodospirillales</taxon>
        <taxon>Rhodospirillaceae</taxon>
        <taxon>Inquilinus</taxon>
    </lineage>
</organism>
<dbReference type="STRING" id="1122125.GCA_000423185_05433"/>
<dbReference type="SMART" id="SM00342">
    <property type="entry name" value="HTH_ARAC"/>
    <property type="match status" value="1"/>
</dbReference>
<dbReference type="PROSITE" id="PS01124">
    <property type="entry name" value="HTH_ARAC_FAMILY_2"/>
    <property type="match status" value="1"/>
</dbReference>
<evidence type="ECO:0000256" key="2">
    <source>
        <dbReference type="ARBA" id="ARBA00023125"/>
    </source>
</evidence>
<dbReference type="SUPFAM" id="SSF51215">
    <property type="entry name" value="Regulatory protein AraC"/>
    <property type="match status" value="1"/>
</dbReference>
<dbReference type="SUPFAM" id="SSF46689">
    <property type="entry name" value="Homeodomain-like"/>
    <property type="match status" value="2"/>
</dbReference>
<keyword evidence="6" id="KW-1185">Reference proteome</keyword>
<feature type="domain" description="HTH araC/xylS-type" evidence="4">
    <location>
        <begin position="190"/>
        <end position="287"/>
    </location>
</feature>
<gene>
    <name evidence="5" type="ORF">BWR60_18555</name>
</gene>
<dbReference type="InterPro" id="IPR037923">
    <property type="entry name" value="HTH-like"/>
</dbReference>
<evidence type="ECO:0000256" key="3">
    <source>
        <dbReference type="ARBA" id="ARBA00023163"/>
    </source>
</evidence>
<reference evidence="6" key="1">
    <citation type="submission" date="2017-05" db="EMBL/GenBank/DDBJ databases">
        <authorList>
            <person name="Macchi M."/>
            <person name="Festa S."/>
            <person name="Coppotelli B.M."/>
            <person name="Morelli I.S."/>
        </authorList>
    </citation>
    <scope>NUCLEOTIDE SEQUENCE [LARGE SCALE GENOMIC DNA]</scope>
    <source>
        <strain evidence="6">I</strain>
    </source>
</reference>
<dbReference type="InterPro" id="IPR009057">
    <property type="entry name" value="Homeodomain-like_sf"/>
</dbReference>
<protein>
    <recommendedName>
        <fullName evidence="4">HTH araC/xylS-type domain-containing protein</fullName>
    </recommendedName>
</protein>
<evidence type="ECO:0000313" key="6">
    <source>
        <dbReference type="Proteomes" id="UP000196655"/>
    </source>
</evidence>
<proteinExistence type="predicted"/>
<keyword evidence="1" id="KW-0805">Transcription regulation</keyword>
<accession>A0A211ZK36</accession>
<dbReference type="GO" id="GO:0003700">
    <property type="term" value="F:DNA-binding transcription factor activity"/>
    <property type="evidence" value="ECO:0007669"/>
    <property type="project" value="InterPro"/>
</dbReference>
<dbReference type="InterPro" id="IPR018060">
    <property type="entry name" value="HTH_AraC"/>
</dbReference>
<comment type="caution">
    <text evidence="5">The sequence shown here is derived from an EMBL/GenBank/DDBJ whole genome shotgun (WGS) entry which is preliminary data.</text>
</comment>
<dbReference type="EMBL" id="NHON01000034">
    <property type="protein sequence ID" value="OWJ65632.1"/>
    <property type="molecule type" value="Genomic_DNA"/>
</dbReference>
<dbReference type="Pfam" id="PF02311">
    <property type="entry name" value="AraC_binding"/>
    <property type="match status" value="1"/>
</dbReference>
<dbReference type="InterPro" id="IPR003313">
    <property type="entry name" value="AraC-bd"/>
</dbReference>
<dbReference type="Proteomes" id="UP000196655">
    <property type="component" value="Unassembled WGS sequence"/>
</dbReference>
<dbReference type="PANTHER" id="PTHR46796">
    <property type="entry name" value="HTH-TYPE TRANSCRIPTIONAL ACTIVATOR RHAS-RELATED"/>
    <property type="match status" value="1"/>
</dbReference>
<sequence>MIGPMDSITQEQAVAAEPLAQGERSRFFTASGFDGLECLEATFRIHRYALHMHETYAIGGIFAGCETFLARGEQRYGGPGDLALVNPEDAHDGEPYGGGYRYRMTYPSVALMRRLASEIAGRPVTETPFFPQPAVHDPDTVALFAEAFAAQARGDALAMDELLLRAYGRCLIRHAAFRPAEPASDSGRIARVTQLMRDRYAEELSLDDFAAEAGLSRHHLIRAFRRELRMTPHAYLLNLRVQAARRRLRAGEAPAEVAAATGFCDQAHLTHAFKARLGVAPGAYRAGFHP</sequence>
<evidence type="ECO:0000256" key="1">
    <source>
        <dbReference type="ARBA" id="ARBA00023015"/>
    </source>
</evidence>
<name>A0A211ZK36_9PROT</name>
<dbReference type="AlphaFoldDB" id="A0A211ZK36"/>
<keyword evidence="3" id="KW-0804">Transcription</keyword>
<evidence type="ECO:0000313" key="5">
    <source>
        <dbReference type="EMBL" id="OWJ65632.1"/>
    </source>
</evidence>
<dbReference type="Gene3D" id="1.10.10.60">
    <property type="entry name" value="Homeodomain-like"/>
    <property type="match status" value="1"/>
</dbReference>